<dbReference type="EMBL" id="BIXY01000149">
    <property type="protein sequence ID" value="GCF11809.1"/>
    <property type="molecule type" value="Genomic_DNA"/>
</dbReference>
<sequence length="280" mass="31277">MSNLPMDTFNREVVTIDRELKKLETQDGPVTGYDLIAKWNITYAKISHVLNKLHAFALEMDMYGKVAPMLYELQQRVERLPYVPDIRDVTRAQNVLALSPSIVVTEDVQPDKQEPELKRVTVVQNDGAILFDQDFLPTGIQKGALPAWDAPTSPTTPSLPLPQIWDDLTKAISGKYILAYDFVLIQMQLEVTALRFQLPIPVLIGESILDLYFAYHGTNVLPTIDEPGGAFPIPTAFYNQLGAPFSRDASYTPVERAARILHILQGIANCTLTTPSQPNE</sequence>
<proteinExistence type="predicted"/>
<protein>
    <submittedName>
        <fullName evidence="1">Uncharacterized protein</fullName>
    </submittedName>
</protein>
<evidence type="ECO:0000313" key="1">
    <source>
        <dbReference type="EMBL" id="GCF11809.1"/>
    </source>
</evidence>
<reference evidence="1 2" key="1">
    <citation type="submission" date="2019-01" db="EMBL/GenBank/DDBJ databases">
        <title>Draft genome sequence of Dictyobacter sp. Uno17.</title>
        <authorList>
            <person name="Wang C.M."/>
            <person name="Zheng Y."/>
            <person name="Sakai Y."/>
            <person name="Abe K."/>
            <person name="Yokota A."/>
            <person name="Yabe S."/>
        </authorList>
    </citation>
    <scope>NUCLEOTIDE SEQUENCE [LARGE SCALE GENOMIC DNA]</scope>
    <source>
        <strain evidence="1 2">Uno17</strain>
    </source>
</reference>
<keyword evidence="2" id="KW-1185">Reference proteome</keyword>
<gene>
    <name evidence="1" type="ORF">KDI_53730</name>
</gene>
<comment type="caution">
    <text evidence="1">The sequence shown here is derived from an EMBL/GenBank/DDBJ whole genome shotgun (WGS) entry which is preliminary data.</text>
</comment>
<dbReference type="Proteomes" id="UP000322530">
    <property type="component" value="Unassembled WGS sequence"/>
</dbReference>
<dbReference type="RefSeq" id="WP_149404606.1">
    <property type="nucleotide sequence ID" value="NZ_BIXY01000149.1"/>
</dbReference>
<name>A0A5A5TL30_9CHLR</name>
<evidence type="ECO:0000313" key="2">
    <source>
        <dbReference type="Proteomes" id="UP000322530"/>
    </source>
</evidence>
<dbReference type="AlphaFoldDB" id="A0A5A5TL30"/>
<organism evidence="1 2">
    <name type="scientific">Dictyobacter arantiisoli</name>
    <dbReference type="NCBI Taxonomy" id="2014874"/>
    <lineage>
        <taxon>Bacteria</taxon>
        <taxon>Bacillati</taxon>
        <taxon>Chloroflexota</taxon>
        <taxon>Ktedonobacteria</taxon>
        <taxon>Ktedonobacterales</taxon>
        <taxon>Dictyobacteraceae</taxon>
        <taxon>Dictyobacter</taxon>
    </lineage>
</organism>
<accession>A0A5A5TL30</accession>